<protein>
    <submittedName>
        <fullName evidence="1">Uncharacterized protein</fullName>
    </submittedName>
</protein>
<name>A0A532V3D3_UNCL8</name>
<accession>A0A532V3D3</accession>
<reference evidence="1 2" key="1">
    <citation type="submission" date="2017-06" db="EMBL/GenBank/DDBJ databases">
        <title>Novel microbial phyla capable of carbon fixation and sulfur reduction in deep-sea sediments.</title>
        <authorList>
            <person name="Huang J."/>
            <person name="Baker B."/>
            <person name="Wang Y."/>
        </authorList>
    </citation>
    <scope>NUCLEOTIDE SEQUENCE [LARGE SCALE GENOMIC DNA]</scope>
    <source>
        <strain evidence="1">B3_LCP</strain>
    </source>
</reference>
<dbReference type="EMBL" id="NJBN01000002">
    <property type="protein sequence ID" value="TKJ41648.1"/>
    <property type="molecule type" value="Genomic_DNA"/>
</dbReference>
<organism evidence="1 2">
    <name type="scientific">candidate division LCP-89 bacterium B3_LCP</name>
    <dbReference type="NCBI Taxonomy" id="2012998"/>
    <lineage>
        <taxon>Bacteria</taxon>
        <taxon>Pseudomonadati</taxon>
        <taxon>Bacteria division LCP-89</taxon>
    </lineage>
</organism>
<dbReference type="Proteomes" id="UP000319619">
    <property type="component" value="Unassembled WGS sequence"/>
</dbReference>
<comment type="caution">
    <text evidence="1">The sequence shown here is derived from an EMBL/GenBank/DDBJ whole genome shotgun (WGS) entry which is preliminary data.</text>
</comment>
<evidence type="ECO:0000313" key="1">
    <source>
        <dbReference type="EMBL" id="TKJ41648.1"/>
    </source>
</evidence>
<gene>
    <name evidence="1" type="ORF">CEE37_03515</name>
</gene>
<evidence type="ECO:0000313" key="2">
    <source>
        <dbReference type="Proteomes" id="UP000319619"/>
    </source>
</evidence>
<dbReference type="AlphaFoldDB" id="A0A532V3D3"/>
<proteinExistence type="predicted"/>
<sequence>MKIVKMLLVVLLVIPSVSFATGIYGTILIQEGESQRPADNVSIALIRSINIPPDKGMIYNGSYTLFTGSSGDYIIRIYYKGSYIYSEQFWIPESSRQINWVVKRQDDKYIIERN</sequence>